<evidence type="ECO:0000313" key="1">
    <source>
        <dbReference type="EMBL" id="MFC3908725.1"/>
    </source>
</evidence>
<accession>A0ABV8CEH7</accession>
<proteinExistence type="predicted"/>
<gene>
    <name evidence="1" type="ORF">ACFORL_06495</name>
</gene>
<organism evidence="1 2">
    <name type="scientific">Legionella dresdenensis</name>
    <dbReference type="NCBI Taxonomy" id="450200"/>
    <lineage>
        <taxon>Bacteria</taxon>
        <taxon>Pseudomonadati</taxon>
        <taxon>Pseudomonadota</taxon>
        <taxon>Gammaproteobacteria</taxon>
        <taxon>Legionellales</taxon>
        <taxon>Legionellaceae</taxon>
        <taxon>Legionella</taxon>
    </lineage>
</organism>
<keyword evidence="2" id="KW-1185">Reference proteome</keyword>
<dbReference type="RefSeq" id="WP_382342269.1">
    <property type="nucleotide sequence ID" value="NZ_JBHSAB010000011.1"/>
</dbReference>
<reference evidence="2" key="1">
    <citation type="journal article" date="2019" name="Int. J. Syst. Evol. Microbiol.">
        <title>The Global Catalogue of Microorganisms (GCM) 10K type strain sequencing project: providing services to taxonomists for standard genome sequencing and annotation.</title>
        <authorList>
            <consortium name="The Broad Institute Genomics Platform"/>
            <consortium name="The Broad Institute Genome Sequencing Center for Infectious Disease"/>
            <person name="Wu L."/>
            <person name="Ma J."/>
        </authorList>
    </citation>
    <scope>NUCLEOTIDE SEQUENCE [LARGE SCALE GENOMIC DNA]</scope>
    <source>
        <strain evidence="2">CCUG 59858</strain>
    </source>
</reference>
<dbReference type="Proteomes" id="UP001595758">
    <property type="component" value="Unassembled WGS sequence"/>
</dbReference>
<comment type="caution">
    <text evidence="1">The sequence shown here is derived from an EMBL/GenBank/DDBJ whole genome shotgun (WGS) entry which is preliminary data.</text>
</comment>
<protein>
    <recommendedName>
        <fullName evidence="3">NHL repeat protein</fullName>
    </recommendedName>
</protein>
<evidence type="ECO:0000313" key="2">
    <source>
        <dbReference type="Proteomes" id="UP001595758"/>
    </source>
</evidence>
<name>A0ABV8CEH7_9GAMM</name>
<evidence type="ECO:0008006" key="3">
    <source>
        <dbReference type="Google" id="ProtNLM"/>
    </source>
</evidence>
<sequence length="194" mass="20830">MRLFAIFRCVIFIINFMGFMAIAQAGIPVWEFVTNPVFPPQVTVNHNATVTVQYTLINHSKKPHRLLMQPITGIYQLYPCVAQGGGTCELVLNIVGSELPATGWAGGPVLCEAGDTTTPNANQCYQPSPDNSLLITVATEPPVVLASITVSGSPLSMYIGYPSVSAPARSLTITNTSFSSDCFKCNSNITCRLV</sequence>
<dbReference type="EMBL" id="JBHSAB010000011">
    <property type="protein sequence ID" value="MFC3908725.1"/>
    <property type="molecule type" value="Genomic_DNA"/>
</dbReference>